<dbReference type="SMART" id="SM00448">
    <property type="entry name" value="REC"/>
    <property type="match status" value="1"/>
</dbReference>
<dbReference type="PROSITE" id="PS50110">
    <property type="entry name" value="RESPONSE_REGULATORY"/>
    <property type="match status" value="1"/>
</dbReference>
<dbReference type="PANTHER" id="PTHR48111">
    <property type="entry name" value="REGULATOR OF RPOS"/>
    <property type="match status" value="1"/>
</dbReference>
<organism evidence="10 11">
    <name type="scientific">Hathewaya limosa</name>
    <name type="common">Clostridium limosum</name>
    <dbReference type="NCBI Taxonomy" id="1536"/>
    <lineage>
        <taxon>Bacteria</taxon>
        <taxon>Bacillati</taxon>
        <taxon>Bacillota</taxon>
        <taxon>Clostridia</taxon>
        <taxon>Eubacteriales</taxon>
        <taxon>Clostridiaceae</taxon>
        <taxon>Hathewaya</taxon>
    </lineage>
</organism>
<evidence type="ECO:0000256" key="7">
    <source>
        <dbReference type="PROSITE-ProRule" id="PRU01091"/>
    </source>
</evidence>
<dbReference type="InterPro" id="IPR001789">
    <property type="entry name" value="Sig_transdc_resp-reg_receiver"/>
</dbReference>
<dbReference type="Pfam" id="PF00072">
    <property type="entry name" value="Response_reg"/>
    <property type="match status" value="1"/>
</dbReference>
<keyword evidence="11" id="KW-1185">Reference proteome</keyword>
<feature type="DNA-binding region" description="OmpR/PhoB-type" evidence="7">
    <location>
        <begin position="126"/>
        <end position="225"/>
    </location>
</feature>
<dbReference type="EMBL" id="JAUSWN010000002">
    <property type="protein sequence ID" value="MDQ0478623.1"/>
    <property type="molecule type" value="Genomic_DNA"/>
</dbReference>
<evidence type="ECO:0000256" key="3">
    <source>
        <dbReference type="ARBA" id="ARBA00023125"/>
    </source>
</evidence>
<evidence type="ECO:0000256" key="2">
    <source>
        <dbReference type="ARBA" id="ARBA00023015"/>
    </source>
</evidence>
<dbReference type="Gene3D" id="6.10.250.690">
    <property type="match status" value="1"/>
</dbReference>
<evidence type="ECO:0000256" key="6">
    <source>
        <dbReference type="PROSITE-ProRule" id="PRU00169"/>
    </source>
</evidence>
<dbReference type="Proteomes" id="UP001224418">
    <property type="component" value="Unassembled WGS sequence"/>
</dbReference>
<keyword evidence="3 7" id="KW-0238">DNA-binding</keyword>
<dbReference type="InterPro" id="IPR011006">
    <property type="entry name" value="CheY-like_superfamily"/>
</dbReference>
<dbReference type="SUPFAM" id="SSF52172">
    <property type="entry name" value="CheY-like"/>
    <property type="match status" value="1"/>
</dbReference>
<keyword evidence="4" id="KW-0804">Transcription</keyword>
<dbReference type="PANTHER" id="PTHR48111:SF54">
    <property type="entry name" value="STAGE 0 SPORULATION PROTEIN A HOMOLOG"/>
    <property type="match status" value="1"/>
</dbReference>
<dbReference type="RefSeq" id="WP_307354866.1">
    <property type="nucleotide sequence ID" value="NZ_BAAACJ010000008.1"/>
</dbReference>
<feature type="domain" description="Response regulatory" evidence="8">
    <location>
        <begin position="4"/>
        <end position="117"/>
    </location>
</feature>
<accession>A0ABU0JNH2</accession>
<proteinExistence type="predicted"/>
<dbReference type="InterPro" id="IPR001867">
    <property type="entry name" value="OmpR/PhoB-type_DNA-bd"/>
</dbReference>
<dbReference type="Gene3D" id="1.10.10.10">
    <property type="entry name" value="Winged helix-like DNA-binding domain superfamily/Winged helix DNA-binding domain"/>
    <property type="match status" value="1"/>
</dbReference>
<evidence type="ECO:0000256" key="4">
    <source>
        <dbReference type="ARBA" id="ARBA00023163"/>
    </source>
</evidence>
<dbReference type="PROSITE" id="PS51755">
    <property type="entry name" value="OMPR_PHOB"/>
    <property type="match status" value="1"/>
</dbReference>
<dbReference type="InterPro" id="IPR016032">
    <property type="entry name" value="Sig_transdc_resp-reg_C-effctor"/>
</dbReference>
<dbReference type="Pfam" id="PF00486">
    <property type="entry name" value="Trans_reg_C"/>
    <property type="match status" value="1"/>
</dbReference>
<dbReference type="CDD" id="cd00383">
    <property type="entry name" value="trans_reg_C"/>
    <property type="match status" value="1"/>
</dbReference>
<comment type="function">
    <text evidence="5">May play the central regulatory role in sporulation. It may be an element of the effector pathway responsible for the activation of sporulation genes in response to nutritional stress. Spo0A may act in concert with spo0H (a sigma factor) to control the expression of some genes that are critical to the sporulation process.</text>
</comment>
<dbReference type="InterPro" id="IPR039420">
    <property type="entry name" value="WalR-like"/>
</dbReference>
<comment type="caution">
    <text evidence="10">The sequence shown here is derived from an EMBL/GenBank/DDBJ whole genome shotgun (WGS) entry which is preliminary data.</text>
</comment>
<dbReference type="SUPFAM" id="SSF46894">
    <property type="entry name" value="C-terminal effector domain of the bipartite response regulators"/>
    <property type="match status" value="1"/>
</dbReference>
<evidence type="ECO:0000313" key="10">
    <source>
        <dbReference type="EMBL" id="MDQ0478623.1"/>
    </source>
</evidence>
<feature type="domain" description="OmpR/PhoB-type" evidence="9">
    <location>
        <begin position="126"/>
        <end position="225"/>
    </location>
</feature>
<gene>
    <name evidence="10" type="ORF">QOZ93_000332</name>
</gene>
<dbReference type="InterPro" id="IPR036388">
    <property type="entry name" value="WH-like_DNA-bd_sf"/>
</dbReference>
<dbReference type="GO" id="GO:0003677">
    <property type="term" value="F:DNA binding"/>
    <property type="evidence" value="ECO:0007669"/>
    <property type="project" value="UniProtKB-KW"/>
</dbReference>
<protein>
    <recommendedName>
        <fullName evidence="1">Stage 0 sporulation protein A homolog</fullName>
    </recommendedName>
</protein>
<feature type="modified residue" description="4-aspartylphosphate" evidence="6">
    <location>
        <position position="52"/>
    </location>
</feature>
<evidence type="ECO:0000259" key="8">
    <source>
        <dbReference type="PROSITE" id="PS50110"/>
    </source>
</evidence>
<sequence>MSIKILILEDELSIRSFIKIKLKNLGYEVTDVGTGTEALDKIDDSFSVALLDIMLPDIDGIQVCKNIRAFHPNIGIIMLTAKGQEQDKILGLKSGADDYIVKPFSLSELVARIEAILRRINHNNDISSISSGPFTLNLDKKLLTKDKQEIPLTPTEFSIIEFLMKNPDKSISRDAILDYVWGKNYVGDTKTVDVNIRRLRQKIETNASNPKYIITSWGYGYIWSNKND</sequence>
<evidence type="ECO:0000313" key="11">
    <source>
        <dbReference type="Proteomes" id="UP001224418"/>
    </source>
</evidence>
<keyword evidence="6" id="KW-0597">Phosphoprotein</keyword>
<dbReference type="CDD" id="cd17574">
    <property type="entry name" value="REC_OmpR"/>
    <property type="match status" value="1"/>
</dbReference>
<reference evidence="10 11" key="1">
    <citation type="submission" date="2023-07" db="EMBL/GenBank/DDBJ databases">
        <title>Genomic Encyclopedia of Type Strains, Phase IV (KMG-IV): sequencing the most valuable type-strain genomes for metagenomic binning, comparative biology and taxonomic classification.</title>
        <authorList>
            <person name="Goeker M."/>
        </authorList>
    </citation>
    <scope>NUCLEOTIDE SEQUENCE [LARGE SCALE GENOMIC DNA]</scope>
    <source>
        <strain evidence="10 11">DSM 1400</strain>
    </source>
</reference>
<name>A0ABU0JNH2_HATLI</name>
<dbReference type="Gene3D" id="3.40.50.2300">
    <property type="match status" value="1"/>
</dbReference>
<keyword evidence="2" id="KW-0805">Transcription regulation</keyword>
<evidence type="ECO:0000256" key="5">
    <source>
        <dbReference type="ARBA" id="ARBA00024867"/>
    </source>
</evidence>
<evidence type="ECO:0000256" key="1">
    <source>
        <dbReference type="ARBA" id="ARBA00018672"/>
    </source>
</evidence>
<evidence type="ECO:0000259" key="9">
    <source>
        <dbReference type="PROSITE" id="PS51755"/>
    </source>
</evidence>
<dbReference type="SMART" id="SM00862">
    <property type="entry name" value="Trans_reg_C"/>
    <property type="match status" value="1"/>
</dbReference>